<dbReference type="SUPFAM" id="SSF51445">
    <property type="entry name" value="(Trans)glycosidases"/>
    <property type="match status" value="1"/>
</dbReference>
<dbReference type="SUPFAM" id="SSF49785">
    <property type="entry name" value="Galactose-binding domain-like"/>
    <property type="match status" value="1"/>
</dbReference>
<reference evidence="4" key="2">
    <citation type="submission" date="2021-04" db="EMBL/GenBank/DDBJ databases">
        <authorList>
            <person name="Gilroy R."/>
        </authorList>
    </citation>
    <scope>NUCLEOTIDE SEQUENCE</scope>
    <source>
        <strain evidence="4">CHK192-19661</strain>
    </source>
</reference>
<keyword evidence="1 4" id="KW-0378">Hydrolase</keyword>
<evidence type="ECO:0000256" key="1">
    <source>
        <dbReference type="ARBA" id="ARBA00022801"/>
    </source>
</evidence>
<gene>
    <name evidence="4" type="ORF">H9726_02845</name>
</gene>
<dbReference type="AlphaFoldDB" id="A0A9D2D683"/>
<dbReference type="GO" id="GO:0005975">
    <property type="term" value="P:carbohydrate metabolic process"/>
    <property type="evidence" value="ECO:0007669"/>
    <property type="project" value="InterPro"/>
</dbReference>
<dbReference type="InterPro" id="IPR054593">
    <property type="entry name" value="Beta-mannosidase-like_N2"/>
</dbReference>
<protein>
    <submittedName>
        <fullName evidence="4">Glycoside hydrolase family 2</fullName>
    </submittedName>
</protein>
<dbReference type="InterPro" id="IPR008979">
    <property type="entry name" value="Galactose-bd-like_sf"/>
</dbReference>
<proteinExistence type="predicted"/>
<dbReference type="InterPro" id="IPR051913">
    <property type="entry name" value="GH2_Domain-Containing"/>
</dbReference>
<feature type="domain" description="Glycoside hydrolase family 2 catalytic" evidence="2">
    <location>
        <begin position="316"/>
        <end position="519"/>
    </location>
</feature>
<evidence type="ECO:0000313" key="5">
    <source>
        <dbReference type="Proteomes" id="UP000824025"/>
    </source>
</evidence>
<dbReference type="PANTHER" id="PTHR42732">
    <property type="entry name" value="BETA-GALACTOSIDASE"/>
    <property type="match status" value="1"/>
</dbReference>
<dbReference type="Gene3D" id="2.60.120.260">
    <property type="entry name" value="Galactose-binding domain-like"/>
    <property type="match status" value="1"/>
</dbReference>
<name>A0A9D2D683_9FIRM</name>
<comment type="caution">
    <text evidence="4">The sequence shown here is derived from an EMBL/GenBank/DDBJ whole genome shotgun (WGS) entry which is preliminary data.</text>
</comment>
<feature type="domain" description="Beta-mannosidase-like galactose-binding" evidence="3">
    <location>
        <begin position="71"/>
        <end position="146"/>
    </location>
</feature>
<reference evidence="4" key="1">
    <citation type="journal article" date="2021" name="PeerJ">
        <title>Extensive microbial diversity within the chicken gut microbiome revealed by metagenomics and culture.</title>
        <authorList>
            <person name="Gilroy R."/>
            <person name="Ravi A."/>
            <person name="Getino M."/>
            <person name="Pursley I."/>
            <person name="Horton D.L."/>
            <person name="Alikhan N.F."/>
            <person name="Baker D."/>
            <person name="Gharbi K."/>
            <person name="Hall N."/>
            <person name="Watson M."/>
            <person name="Adriaenssens E.M."/>
            <person name="Foster-Nyarko E."/>
            <person name="Jarju S."/>
            <person name="Secka A."/>
            <person name="Antonio M."/>
            <person name="Oren A."/>
            <person name="Chaudhuri R.R."/>
            <person name="La Ragione R."/>
            <person name="Hildebrand F."/>
            <person name="Pallen M.J."/>
        </authorList>
    </citation>
    <scope>NUCLEOTIDE SEQUENCE</scope>
    <source>
        <strain evidence="4">CHK192-19661</strain>
    </source>
</reference>
<dbReference type="InterPro" id="IPR017853">
    <property type="entry name" value="GH"/>
</dbReference>
<evidence type="ECO:0000259" key="2">
    <source>
        <dbReference type="Pfam" id="PF02836"/>
    </source>
</evidence>
<evidence type="ECO:0000313" key="4">
    <source>
        <dbReference type="EMBL" id="HIZ09407.1"/>
    </source>
</evidence>
<evidence type="ECO:0000259" key="3">
    <source>
        <dbReference type="Pfam" id="PF22666"/>
    </source>
</evidence>
<accession>A0A9D2D683</accession>
<dbReference type="GO" id="GO:0004553">
    <property type="term" value="F:hydrolase activity, hydrolyzing O-glycosyl compounds"/>
    <property type="evidence" value="ECO:0007669"/>
    <property type="project" value="InterPro"/>
</dbReference>
<dbReference type="Pfam" id="PF22666">
    <property type="entry name" value="Glyco_hydro_2_N2"/>
    <property type="match status" value="1"/>
</dbReference>
<dbReference type="EMBL" id="DXCF01000015">
    <property type="protein sequence ID" value="HIZ09407.1"/>
    <property type="molecule type" value="Genomic_DNA"/>
</dbReference>
<sequence>MNHAKCYIREYPRPQFVRAEWLSLNGEWAFGFGEEVTRREALAGRLPRKICVPFTYETEMSGIGDPAPHETVWYARTVEKRAGKRNILNIDGADYLASVYVNGKKAGSHEGAYARFSLDVTDLLHPGKNVLAVRCDDALSPLQVRGKQRWAEHNHGCHYTQMTGLWKSVWMEYADEVRLSSLRMTPYPNDGELELVFSVTSPAKDVTVEYEAEFRGGHICSGSVAAEASEQKVRVRVACERAVEQVNISYMDWPGIYDISFTVRKNGKVTDRVGSYFSMTDFSVRGGQISHCMAPKYLKMVLDQGWWPGSGFTPPDEEAIVRDIELTKAMGFNAVRKHEKIEDERYLYYADILGLGVWCEMPSSYFFTEGSIGKTAEQWQEILRQNYNHPCIAAWVCFNESWGVRSLMEDARTQNFVAAMYWLTKAYDPRRPVVGNDGWAHTFTDLLTVHQYTQDGEKLYSMFSDMRKIAEGDARTGVQFAVAKGWEYGGQPAVLSEFGGTAFRADAEGDAWGYGSAVKDGEEYLSRLRSLFSAAKRMPVIGYCYTQLTDVQQEVNGLLREDRTPKVPLEEIRRINEREA</sequence>
<dbReference type="PANTHER" id="PTHR42732:SF3">
    <property type="entry name" value="HYDROLASE"/>
    <property type="match status" value="1"/>
</dbReference>
<dbReference type="Gene3D" id="3.20.20.80">
    <property type="entry name" value="Glycosidases"/>
    <property type="match status" value="1"/>
</dbReference>
<dbReference type="InterPro" id="IPR006103">
    <property type="entry name" value="Glyco_hydro_2_cat"/>
</dbReference>
<dbReference type="Proteomes" id="UP000824025">
    <property type="component" value="Unassembled WGS sequence"/>
</dbReference>
<dbReference type="Pfam" id="PF02836">
    <property type="entry name" value="Glyco_hydro_2_C"/>
    <property type="match status" value="1"/>
</dbReference>
<organism evidence="4 5">
    <name type="scientific">Candidatus Borkfalkia avicola</name>
    <dbReference type="NCBI Taxonomy" id="2838503"/>
    <lineage>
        <taxon>Bacteria</taxon>
        <taxon>Bacillati</taxon>
        <taxon>Bacillota</taxon>
        <taxon>Clostridia</taxon>
        <taxon>Christensenellales</taxon>
        <taxon>Christensenellaceae</taxon>
        <taxon>Candidatus Borkfalkia</taxon>
    </lineage>
</organism>